<evidence type="ECO:0000256" key="6">
    <source>
        <dbReference type="ARBA" id="ARBA00023014"/>
    </source>
</evidence>
<keyword evidence="2" id="KW-0004">4Fe-4S</keyword>
<feature type="transmembrane region" description="Helical" evidence="7">
    <location>
        <begin position="218"/>
        <end position="238"/>
    </location>
</feature>
<dbReference type="AlphaFoldDB" id="A0A6N6VL25"/>
<name>A0A6N6VL25_9HYPH</name>
<feature type="transmembrane region" description="Helical" evidence="7">
    <location>
        <begin position="114"/>
        <end position="135"/>
    </location>
</feature>
<evidence type="ECO:0000256" key="7">
    <source>
        <dbReference type="SAM" id="Phobius"/>
    </source>
</evidence>
<evidence type="ECO:0000313" key="10">
    <source>
        <dbReference type="Proteomes" id="UP000468901"/>
    </source>
</evidence>
<dbReference type="GO" id="GO:0046872">
    <property type="term" value="F:metal ion binding"/>
    <property type="evidence" value="ECO:0007669"/>
    <property type="project" value="UniProtKB-KW"/>
</dbReference>
<feature type="domain" description="4Fe-4S ferredoxin-type" evidence="8">
    <location>
        <begin position="283"/>
        <end position="312"/>
    </location>
</feature>
<accession>A0A6N6VL25</accession>
<evidence type="ECO:0000256" key="4">
    <source>
        <dbReference type="ARBA" id="ARBA00022982"/>
    </source>
</evidence>
<dbReference type="InterPro" id="IPR014116">
    <property type="entry name" value="Cyt_c_oxidase_cbb3_FixG"/>
</dbReference>
<evidence type="ECO:0000313" key="9">
    <source>
        <dbReference type="EMBL" id="KAB7741320.1"/>
    </source>
</evidence>
<dbReference type="Pfam" id="PF11614">
    <property type="entry name" value="FixG_C"/>
    <property type="match status" value="1"/>
</dbReference>
<dbReference type="InterPro" id="IPR032879">
    <property type="entry name" value="FixG_C"/>
</dbReference>
<dbReference type="InterPro" id="IPR017896">
    <property type="entry name" value="4Fe4S_Fe-S-bd"/>
</dbReference>
<keyword evidence="7" id="KW-0812">Transmembrane</keyword>
<reference evidence="9 10" key="1">
    <citation type="submission" date="2019-09" db="EMBL/GenBank/DDBJ databases">
        <title>Parvibaculum sedimenti sp. nov., isolated from sediment.</title>
        <authorList>
            <person name="Wang Y."/>
        </authorList>
    </citation>
    <scope>NUCLEOTIDE SEQUENCE [LARGE SCALE GENOMIC DNA]</scope>
    <source>
        <strain evidence="9 10">HXT-9</strain>
    </source>
</reference>
<evidence type="ECO:0000256" key="2">
    <source>
        <dbReference type="ARBA" id="ARBA00022485"/>
    </source>
</evidence>
<evidence type="ECO:0000259" key="8">
    <source>
        <dbReference type="PROSITE" id="PS51379"/>
    </source>
</evidence>
<organism evidence="9 10">
    <name type="scientific">Parvibaculum sedimenti</name>
    <dbReference type="NCBI Taxonomy" id="2608632"/>
    <lineage>
        <taxon>Bacteria</taxon>
        <taxon>Pseudomonadati</taxon>
        <taxon>Pseudomonadota</taxon>
        <taxon>Alphaproteobacteria</taxon>
        <taxon>Hyphomicrobiales</taxon>
        <taxon>Parvibaculaceae</taxon>
        <taxon>Parvibaculum</taxon>
    </lineage>
</organism>
<dbReference type="GO" id="GO:0005886">
    <property type="term" value="C:plasma membrane"/>
    <property type="evidence" value="ECO:0007669"/>
    <property type="project" value="TreeGrafter"/>
</dbReference>
<gene>
    <name evidence="9" type="primary">ccoG</name>
    <name evidence="9" type="ORF">F2P47_06145</name>
</gene>
<feature type="transmembrane region" description="Helical" evidence="7">
    <location>
        <begin position="62"/>
        <end position="80"/>
    </location>
</feature>
<keyword evidence="6" id="KW-0411">Iron-sulfur</keyword>
<evidence type="ECO:0000256" key="5">
    <source>
        <dbReference type="ARBA" id="ARBA00023004"/>
    </source>
</evidence>
<dbReference type="PROSITE" id="PS00198">
    <property type="entry name" value="4FE4S_FER_1"/>
    <property type="match status" value="1"/>
</dbReference>
<keyword evidence="7" id="KW-0472">Membrane</keyword>
<evidence type="ECO:0000256" key="3">
    <source>
        <dbReference type="ARBA" id="ARBA00022723"/>
    </source>
</evidence>
<keyword evidence="7" id="KW-1133">Transmembrane helix</keyword>
<comment type="caution">
    <text evidence="9">The sequence shown here is derived from an EMBL/GenBank/DDBJ whole genome shotgun (WGS) entry which is preliminary data.</text>
</comment>
<dbReference type="EMBL" id="WESC01000004">
    <property type="protein sequence ID" value="KAB7741320.1"/>
    <property type="molecule type" value="Genomic_DNA"/>
</dbReference>
<dbReference type="InterPro" id="IPR017900">
    <property type="entry name" value="4Fe4S_Fe_S_CS"/>
</dbReference>
<dbReference type="InterPro" id="IPR013783">
    <property type="entry name" value="Ig-like_fold"/>
</dbReference>
<sequence>MSEPAANLETLVAEAVGAASAASSSALNDDSAVAVNSQLNRPLYQSRIKVQPKLVHGTFRRIKWLVMALTLSIYYVTPFIRWNRGPGMPDQAVLLDFPARRFYFFFLEIWPQEFYYVTGLLILAALGLFLATSVAGRVWCGYTCPQTVWTDLFVFVERLFEGDRSARIRLDKEGWSLSKLARKAGKHVVWLLIAILTGGAWVFYFADAPTLATQMVTFSAPITAYIFVGLFTATTYTLGGIAREQVCIYMCPWPRIQGAMFDEESLLVSYKDDRGEKRGPHKKGSSWEGRGDCIDCGQCVAACPMGIDIRDGMQLECIQCALCIDACDEIMDKVGRPRGLIGYDTLNNRERRKAGEPLRFRIIRPRTIVYAVALLVVSAAMLIALANRQTLQLNVLRDRNPLFVTLSDGSIRNGYGIKIINKDTAAHVFHVAIQGPEGASLAGISAEEANPTEVEIGPDALKNVRFYVSLPKDRLSALDGGLAKLSFVVTDETGRRTVSETTFRGPAQ</sequence>
<dbReference type="NCBIfam" id="TIGR02745">
    <property type="entry name" value="ccoG_rdxA_fixG"/>
    <property type="match status" value="1"/>
</dbReference>
<evidence type="ECO:0000256" key="1">
    <source>
        <dbReference type="ARBA" id="ARBA00022448"/>
    </source>
</evidence>
<dbReference type="PROSITE" id="PS51379">
    <property type="entry name" value="4FE4S_FER_2"/>
    <property type="match status" value="1"/>
</dbReference>
<dbReference type="Proteomes" id="UP000468901">
    <property type="component" value="Unassembled WGS sequence"/>
</dbReference>
<proteinExistence type="predicted"/>
<dbReference type="Pfam" id="PF12801">
    <property type="entry name" value="Fer4_5"/>
    <property type="match status" value="1"/>
</dbReference>
<feature type="transmembrane region" description="Helical" evidence="7">
    <location>
        <begin position="188"/>
        <end position="206"/>
    </location>
</feature>
<protein>
    <submittedName>
        <fullName evidence="9">Cytochrome c oxidase accessory protein CcoG</fullName>
    </submittedName>
</protein>
<dbReference type="Gene3D" id="2.60.40.10">
    <property type="entry name" value="Immunoglobulins"/>
    <property type="match status" value="1"/>
</dbReference>
<keyword evidence="1" id="KW-0813">Transport</keyword>
<keyword evidence="3" id="KW-0479">Metal-binding</keyword>
<dbReference type="PANTHER" id="PTHR30176">
    <property type="entry name" value="FERREDOXIN-TYPE PROTEIN NAPH"/>
    <property type="match status" value="1"/>
</dbReference>
<dbReference type="Pfam" id="PF13746">
    <property type="entry name" value="Fer4_18"/>
    <property type="match status" value="1"/>
</dbReference>
<keyword evidence="5" id="KW-0408">Iron</keyword>
<dbReference type="PANTHER" id="PTHR30176:SF3">
    <property type="entry name" value="FERREDOXIN-TYPE PROTEIN NAPH"/>
    <property type="match status" value="1"/>
</dbReference>
<feature type="transmembrane region" description="Helical" evidence="7">
    <location>
        <begin position="368"/>
        <end position="386"/>
    </location>
</feature>
<keyword evidence="4" id="KW-0249">Electron transport</keyword>
<dbReference type="SUPFAM" id="SSF54862">
    <property type="entry name" value="4Fe-4S ferredoxins"/>
    <property type="match status" value="1"/>
</dbReference>
<dbReference type="InterPro" id="IPR051684">
    <property type="entry name" value="Electron_Trans/Redox"/>
</dbReference>
<dbReference type="RefSeq" id="WP_152215292.1">
    <property type="nucleotide sequence ID" value="NZ_WESC01000004.1"/>
</dbReference>
<dbReference type="GO" id="GO:0051539">
    <property type="term" value="F:4 iron, 4 sulfur cluster binding"/>
    <property type="evidence" value="ECO:0007669"/>
    <property type="project" value="UniProtKB-KW"/>
</dbReference>
<keyword evidence="10" id="KW-1185">Reference proteome</keyword>